<reference evidence="1" key="1">
    <citation type="submission" date="2016-08" db="EMBL/GenBank/DDBJ databases">
        <authorList>
            <person name="Yan J."/>
        </authorList>
    </citation>
    <scope>NUCLEOTIDE SEQUENCE</scope>
    <source>
        <strain evidence="1">CSS-01s</strain>
    </source>
</reference>
<sequence>MSSNNESSQPILSLRFEQPYGDRDGVLQLNLPDLDGYNDLIITSLENKQKRPVTLLSPGLNKEGKLDIVASLCSGLLELIEHDTKKLIIFPRGPEEPVVGNLLVKPSDASPRSRHYTGMTYNSTAAIWKGTVQAGKSYVLRFASPEANNDDTDKVWCRFRDAPASATKRLPVRLERATSSLRFTVRADLPPPRFSAVFSVAPTPVCHISPSGDNYPSAPFKFVAEITSDADQPVTVCTERNPFGRTLPFGNRLSCLDQVLHCIDVATDEEMEFPACFQCFDSDPWGSFPEDGDFVEVRPGGVWRWEYELDDQHDFESGHRYEVQLSNRAKNGFDMWMFGKKEDLLRGTLKEKMERWKYTKAHGTISAVQANEPVTFDVVVD</sequence>
<proteinExistence type="predicted"/>
<gene>
    <name evidence="1" type="ORF">BFW01_g10207</name>
</gene>
<dbReference type="Proteomes" id="UP000627934">
    <property type="component" value="Unassembled WGS sequence"/>
</dbReference>
<comment type="caution">
    <text evidence="1">The sequence shown here is derived from an EMBL/GenBank/DDBJ whole genome shotgun (WGS) entry which is preliminary data.</text>
</comment>
<dbReference type="EMBL" id="MDYX01000024">
    <property type="protein sequence ID" value="KAF9629004.1"/>
    <property type="molecule type" value="Genomic_DNA"/>
</dbReference>
<reference evidence="1" key="2">
    <citation type="journal article" date="2018" name="DNA Res.">
        <title>Comparative genome and transcriptome analyses reveal adaptations to opportunistic infections in woody plant degrading pathogens of Botryosphaeriaceae.</title>
        <authorList>
            <person name="Yan J.Y."/>
            <person name="Zhao W.S."/>
            <person name="Chen Z."/>
            <person name="Xing Q.K."/>
            <person name="Zhang W."/>
            <person name="Chethana K.W.T."/>
            <person name="Xue M.F."/>
            <person name="Xu J.P."/>
            <person name="Phillips A.J.L."/>
            <person name="Wang Y."/>
            <person name="Liu J.H."/>
            <person name="Liu M."/>
            <person name="Zhou Y."/>
            <person name="Jayawardena R.S."/>
            <person name="Manawasinghe I.S."/>
            <person name="Huang J.B."/>
            <person name="Qiao G.H."/>
            <person name="Fu C.Y."/>
            <person name="Guo F.F."/>
            <person name="Dissanayake A.J."/>
            <person name="Peng Y.L."/>
            <person name="Hyde K.D."/>
            <person name="Li X.H."/>
        </authorList>
    </citation>
    <scope>NUCLEOTIDE SEQUENCE</scope>
    <source>
        <strain evidence="1">CSS-01s</strain>
    </source>
</reference>
<name>A0A8H7M9Y5_9PEZI</name>
<organism evidence="1 2">
    <name type="scientific">Lasiodiplodia theobromae</name>
    <dbReference type="NCBI Taxonomy" id="45133"/>
    <lineage>
        <taxon>Eukaryota</taxon>
        <taxon>Fungi</taxon>
        <taxon>Dikarya</taxon>
        <taxon>Ascomycota</taxon>
        <taxon>Pezizomycotina</taxon>
        <taxon>Dothideomycetes</taxon>
        <taxon>Dothideomycetes incertae sedis</taxon>
        <taxon>Botryosphaeriales</taxon>
        <taxon>Botryosphaeriaceae</taxon>
        <taxon>Lasiodiplodia</taxon>
    </lineage>
</organism>
<evidence type="ECO:0000313" key="2">
    <source>
        <dbReference type="Proteomes" id="UP000627934"/>
    </source>
</evidence>
<dbReference type="AlphaFoldDB" id="A0A8H7M9Y5"/>
<accession>A0A8H7M9Y5</accession>
<evidence type="ECO:0000313" key="1">
    <source>
        <dbReference type="EMBL" id="KAF9629004.1"/>
    </source>
</evidence>
<protein>
    <submittedName>
        <fullName evidence="1">Uncharacterized protein</fullName>
    </submittedName>
</protein>